<dbReference type="EMBL" id="PVTX01000001">
    <property type="protein sequence ID" value="PRZ09867.1"/>
    <property type="molecule type" value="Genomic_DNA"/>
</dbReference>
<dbReference type="SUPFAM" id="SSF48317">
    <property type="entry name" value="Acid phosphatase/Vanadium-dependent haloperoxidase"/>
    <property type="match status" value="1"/>
</dbReference>
<feature type="transmembrane region" description="Helical" evidence="1">
    <location>
        <begin position="24"/>
        <end position="47"/>
    </location>
</feature>
<comment type="caution">
    <text evidence="3">The sequence shown here is derived from an EMBL/GenBank/DDBJ whole genome shotgun (WGS) entry which is preliminary data.</text>
</comment>
<feature type="transmembrane region" description="Helical" evidence="1">
    <location>
        <begin position="149"/>
        <end position="167"/>
    </location>
</feature>
<dbReference type="Proteomes" id="UP000239895">
    <property type="component" value="Unassembled WGS sequence"/>
</dbReference>
<feature type="transmembrane region" description="Helical" evidence="1">
    <location>
        <begin position="174"/>
        <end position="193"/>
    </location>
</feature>
<evidence type="ECO:0000313" key="3">
    <source>
        <dbReference type="EMBL" id="PRZ09867.1"/>
    </source>
</evidence>
<gene>
    <name evidence="3" type="ORF">BCL65_1015</name>
</gene>
<dbReference type="RefSeq" id="WP_106264057.1">
    <property type="nucleotide sequence ID" value="NZ_PVTX01000001.1"/>
</dbReference>
<proteinExistence type="predicted"/>
<keyword evidence="4" id="KW-1185">Reference proteome</keyword>
<keyword evidence="1" id="KW-0472">Membrane</keyword>
<evidence type="ECO:0000259" key="2">
    <source>
        <dbReference type="SMART" id="SM00014"/>
    </source>
</evidence>
<feature type="transmembrane region" description="Helical" evidence="1">
    <location>
        <begin position="106"/>
        <end position="129"/>
    </location>
</feature>
<feature type="domain" description="Phosphatidic acid phosphatase type 2/haloperoxidase" evidence="2">
    <location>
        <begin position="107"/>
        <end position="220"/>
    </location>
</feature>
<dbReference type="SMART" id="SM00014">
    <property type="entry name" value="acidPPc"/>
    <property type="match status" value="1"/>
</dbReference>
<name>A0ABX5EHG0_9MICO</name>
<evidence type="ECO:0000256" key="1">
    <source>
        <dbReference type="SAM" id="Phobius"/>
    </source>
</evidence>
<protein>
    <submittedName>
        <fullName evidence="3">Undecaprenyl-diphosphatase</fullName>
    </submittedName>
</protein>
<organism evidence="3 4">
    <name type="scientific">Isoptericola halotolerans</name>
    <dbReference type="NCBI Taxonomy" id="300560"/>
    <lineage>
        <taxon>Bacteria</taxon>
        <taxon>Bacillati</taxon>
        <taxon>Actinomycetota</taxon>
        <taxon>Actinomycetes</taxon>
        <taxon>Micrococcales</taxon>
        <taxon>Promicromonosporaceae</taxon>
        <taxon>Isoptericola</taxon>
    </lineage>
</organism>
<dbReference type="InterPro" id="IPR000326">
    <property type="entry name" value="PAP2/HPO"/>
</dbReference>
<dbReference type="PANTHER" id="PTHR14969:SF13">
    <property type="entry name" value="AT30094P"/>
    <property type="match status" value="1"/>
</dbReference>
<dbReference type="Pfam" id="PF01569">
    <property type="entry name" value="PAP2"/>
    <property type="match status" value="1"/>
</dbReference>
<evidence type="ECO:0000313" key="4">
    <source>
        <dbReference type="Proteomes" id="UP000239895"/>
    </source>
</evidence>
<accession>A0ABX5EHG0</accession>
<sequence>MTAFVHRYELDPSRPDGRAVARDLAVRAFAPAAAWWCLLVGLGLLVVGPLGDLPAGDPVETWFADRRTPVLNTVSEWVGHLGATQVVIGVTVLTVAVLWWRTRQWWFALVPALAVSLQSLVFVTASAVVGRERPDVPHLDDAPPTSSFPSGHTGASTALWLTLALLAQRIRHPVLRVVVTALCVLVPLLVGISRMYRGMHGPADVALGLVNGAVCVVLAWGYLRRSAPGRP</sequence>
<dbReference type="PANTHER" id="PTHR14969">
    <property type="entry name" value="SPHINGOSINE-1-PHOSPHATE PHOSPHOHYDROLASE"/>
    <property type="match status" value="1"/>
</dbReference>
<feature type="transmembrane region" description="Helical" evidence="1">
    <location>
        <begin position="205"/>
        <end position="223"/>
    </location>
</feature>
<feature type="transmembrane region" description="Helical" evidence="1">
    <location>
        <begin position="77"/>
        <end position="99"/>
    </location>
</feature>
<keyword evidence="1" id="KW-1133">Transmembrane helix</keyword>
<dbReference type="InterPro" id="IPR036938">
    <property type="entry name" value="PAP2/HPO_sf"/>
</dbReference>
<keyword evidence="1" id="KW-0812">Transmembrane</keyword>
<reference evidence="3 4" key="1">
    <citation type="submission" date="2018-03" db="EMBL/GenBank/DDBJ databases">
        <title>Comparative analysis of microorganisms from saline springs in Andes Mountain Range, Colombia.</title>
        <authorList>
            <person name="Rubin E."/>
        </authorList>
    </citation>
    <scope>NUCLEOTIDE SEQUENCE [LARGE SCALE GENOMIC DNA]</scope>
    <source>
        <strain evidence="3 4">CG 23</strain>
    </source>
</reference>
<dbReference type="Gene3D" id="1.20.144.10">
    <property type="entry name" value="Phosphatidic acid phosphatase type 2/haloperoxidase"/>
    <property type="match status" value="1"/>
</dbReference>